<name>A0ABR9W9Y2_9BACT</name>
<dbReference type="Proteomes" id="UP000634134">
    <property type="component" value="Unassembled WGS sequence"/>
</dbReference>
<dbReference type="InterPro" id="IPR009671">
    <property type="entry name" value="RraB_dom"/>
</dbReference>
<evidence type="ECO:0000313" key="3">
    <source>
        <dbReference type="Proteomes" id="UP000634134"/>
    </source>
</evidence>
<evidence type="ECO:0000259" key="1">
    <source>
        <dbReference type="Pfam" id="PF06877"/>
    </source>
</evidence>
<evidence type="ECO:0000313" key="2">
    <source>
        <dbReference type="EMBL" id="MBE9461949.1"/>
    </source>
</evidence>
<organism evidence="2 3">
    <name type="scientific">Dyadobacter subterraneus</name>
    <dbReference type="NCBI Taxonomy" id="2773304"/>
    <lineage>
        <taxon>Bacteria</taxon>
        <taxon>Pseudomonadati</taxon>
        <taxon>Bacteroidota</taxon>
        <taxon>Cytophagia</taxon>
        <taxon>Cytophagales</taxon>
        <taxon>Spirosomataceae</taxon>
        <taxon>Dyadobacter</taxon>
    </lineage>
</organism>
<reference evidence="3" key="1">
    <citation type="submission" date="2023-07" db="EMBL/GenBank/DDBJ databases">
        <title>Dyadobacter sp. nov 'subterranea' isolated from contaminted grondwater.</title>
        <authorList>
            <person name="Szabo I."/>
            <person name="Al-Omari J."/>
            <person name="Szerdahelyi S.G."/>
            <person name="Rado J."/>
        </authorList>
    </citation>
    <scope>NUCLEOTIDE SEQUENCE [LARGE SCALE GENOMIC DNA]</scope>
    <source>
        <strain evidence="3">UP-52</strain>
    </source>
</reference>
<dbReference type="Gene3D" id="3.30.70.970">
    <property type="entry name" value="RraB-like"/>
    <property type="match status" value="1"/>
</dbReference>
<dbReference type="RefSeq" id="WP_194120189.1">
    <property type="nucleotide sequence ID" value="NZ_JACYGY010000001.1"/>
</dbReference>
<dbReference type="InterPro" id="IPR036701">
    <property type="entry name" value="RraB-like_sf"/>
</dbReference>
<keyword evidence="3" id="KW-1185">Reference proteome</keyword>
<proteinExistence type="predicted"/>
<dbReference type="Pfam" id="PF06877">
    <property type="entry name" value="RraB"/>
    <property type="match status" value="1"/>
</dbReference>
<protein>
    <submittedName>
        <fullName evidence="2">Ribonuclease E inhibitor RraB</fullName>
    </submittedName>
</protein>
<dbReference type="SUPFAM" id="SSF89946">
    <property type="entry name" value="Hypothetical protein VC0424"/>
    <property type="match status" value="1"/>
</dbReference>
<gene>
    <name evidence="2" type="ORF">IEE83_08650</name>
</gene>
<accession>A0ABR9W9Y2</accession>
<dbReference type="EMBL" id="JACYGY010000001">
    <property type="protein sequence ID" value="MBE9461949.1"/>
    <property type="molecule type" value="Genomic_DNA"/>
</dbReference>
<comment type="caution">
    <text evidence="2">The sequence shown here is derived from an EMBL/GenBank/DDBJ whole genome shotgun (WGS) entry which is preliminary data.</text>
</comment>
<feature type="domain" description="Regulator of ribonuclease activity B" evidence="1">
    <location>
        <begin position="3"/>
        <end position="99"/>
    </location>
</feature>
<sequence length="104" mass="12063">MTLQTLDQLRKLSVPADKELKLEYFFYTNTEDKAEQLAIEIAKLNYIVQHGASAGDKKLFIVTGWTARMKMADDVVKQWTKQMCELGYKFDCEFDGWGTELDQE</sequence>